<protein>
    <submittedName>
        <fullName evidence="1">Uncharacterized protein</fullName>
    </submittedName>
</protein>
<keyword evidence="2" id="KW-1185">Reference proteome</keyword>
<gene>
    <name evidence="1" type="ORF">RHGRI_032345</name>
</gene>
<dbReference type="EMBL" id="JACTNZ010000011">
    <property type="protein sequence ID" value="KAG5526024.1"/>
    <property type="molecule type" value="Genomic_DNA"/>
</dbReference>
<evidence type="ECO:0000313" key="1">
    <source>
        <dbReference type="EMBL" id="KAG5526024.1"/>
    </source>
</evidence>
<comment type="caution">
    <text evidence="1">The sequence shown here is derived from an EMBL/GenBank/DDBJ whole genome shotgun (WGS) entry which is preliminary data.</text>
</comment>
<dbReference type="Proteomes" id="UP000823749">
    <property type="component" value="Chromosome 11"/>
</dbReference>
<dbReference type="AlphaFoldDB" id="A0AAV6IHC0"/>
<sequence length="95" mass="10384">MPPKMASNNIQREGCVSGCVCGDAEEEKIIPLQGNSKQERTPTCLGNCKTEIPSFLRSLVSQCKQGLKAKKKKGASEPTAAKMKIIMQSFQVRKN</sequence>
<evidence type="ECO:0000313" key="2">
    <source>
        <dbReference type="Proteomes" id="UP000823749"/>
    </source>
</evidence>
<accession>A0AAV6IHC0</accession>
<reference evidence="1" key="1">
    <citation type="submission" date="2020-08" db="EMBL/GenBank/DDBJ databases">
        <title>Plant Genome Project.</title>
        <authorList>
            <person name="Zhang R.-G."/>
        </authorList>
    </citation>
    <scope>NUCLEOTIDE SEQUENCE</scope>
    <source>
        <strain evidence="1">WSP0</strain>
        <tissue evidence="1">Leaf</tissue>
    </source>
</reference>
<organism evidence="1 2">
    <name type="scientific">Rhododendron griersonianum</name>
    <dbReference type="NCBI Taxonomy" id="479676"/>
    <lineage>
        <taxon>Eukaryota</taxon>
        <taxon>Viridiplantae</taxon>
        <taxon>Streptophyta</taxon>
        <taxon>Embryophyta</taxon>
        <taxon>Tracheophyta</taxon>
        <taxon>Spermatophyta</taxon>
        <taxon>Magnoliopsida</taxon>
        <taxon>eudicotyledons</taxon>
        <taxon>Gunneridae</taxon>
        <taxon>Pentapetalae</taxon>
        <taxon>asterids</taxon>
        <taxon>Ericales</taxon>
        <taxon>Ericaceae</taxon>
        <taxon>Ericoideae</taxon>
        <taxon>Rhodoreae</taxon>
        <taxon>Rhododendron</taxon>
    </lineage>
</organism>
<name>A0AAV6IHC0_9ERIC</name>
<proteinExistence type="predicted"/>